<feature type="signal peptide" evidence="2">
    <location>
        <begin position="1"/>
        <end position="30"/>
    </location>
</feature>
<gene>
    <name evidence="3" type="ORF">ACFO6X_04005</name>
</gene>
<feature type="transmembrane region" description="Helical" evidence="1">
    <location>
        <begin position="179"/>
        <end position="199"/>
    </location>
</feature>
<sequence length="201" mass="20050">MTQTQPTSPMRALRTVAPALLALGSSAALAHAGVDAGEHHGFLSGLLHPMSGLDHLGAMLAVGLWSATTTARPGVAPLSFALTLLAGALLAQSGLSWAGVEPMIVASLLVVGLLLAAQTRLPLAVGGALVGAFALFHGMAHGQELNGGPALLGMVVGTALLHGVGLAAGLVLRQRHRWVSRAAGVAVAASGVVLGWPLLMA</sequence>
<comment type="caution">
    <text evidence="3">The sequence shown here is derived from an EMBL/GenBank/DDBJ whole genome shotgun (WGS) entry which is preliminary data.</text>
</comment>
<feature type="transmembrane region" description="Helical" evidence="1">
    <location>
        <begin position="152"/>
        <end position="172"/>
    </location>
</feature>
<dbReference type="Proteomes" id="UP001596001">
    <property type="component" value="Unassembled WGS sequence"/>
</dbReference>
<protein>
    <submittedName>
        <fullName evidence="3">HupE/UreJ family protein</fullName>
    </submittedName>
</protein>
<dbReference type="InterPro" id="IPR007038">
    <property type="entry name" value="HupE_UreJ"/>
</dbReference>
<keyword evidence="4" id="KW-1185">Reference proteome</keyword>
<feature type="transmembrane region" description="Helical" evidence="1">
    <location>
        <begin position="97"/>
        <end position="116"/>
    </location>
</feature>
<dbReference type="Pfam" id="PF04955">
    <property type="entry name" value="HupE_UreJ"/>
    <property type="match status" value="1"/>
</dbReference>
<feature type="transmembrane region" description="Helical" evidence="1">
    <location>
        <begin position="123"/>
        <end position="140"/>
    </location>
</feature>
<feature type="chain" id="PRO_5047539749" evidence="2">
    <location>
        <begin position="31"/>
        <end position="201"/>
    </location>
</feature>
<dbReference type="PIRSF" id="PIRSF016919">
    <property type="entry name" value="HupE_UreJ"/>
    <property type="match status" value="1"/>
</dbReference>
<evidence type="ECO:0000313" key="4">
    <source>
        <dbReference type="Proteomes" id="UP001596001"/>
    </source>
</evidence>
<dbReference type="EMBL" id="JBHSHJ010000002">
    <property type="protein sequence ID" value="MFC4788148.1"/>
    <property type="molecule type" value="Genomic_DNA"/>
</dbReference>
<organism evidence="3 4">
    <name type="scientific">Giesbergeria sinuosa</name>
    <dbReference type="NCBI Taxonomy" id="80883"/>
    <lineage>
        <taxon>Bacteria</taxon>
        <taxon>Pseudomonadati</taxon>
        <taxon>Pseudomonadota</taxon>
        <taxon>Betaproteobacteria</taxon>
        <taxon>Burkholderiales</taxon>
        <taxon>Comamonadaceae</taxon>
        <taxon>Giesbergeria</taxon>
    </lineage>
</organism>
<dbReference type="RefSeq" id="WP_382430280.1">
    <property type="nucleotide sequence ID" value="NZ_JBHSHJ010000002.1"/>
</dbReference>
<proteinExistence type="predicted"/>
<reference evidence="4" key="1">
    <citation type="journal article" date="2019" name="Int. J. Syst. Evol. Microbiol.">
        <title>The Global Catalogue of Microorganisms (GCM) 10K type strain sequencing project: providing services to taxonomists for standard genome sequencing and annotation.</title>
        <authorList>
            <consortium name="The Broad Institute Genomics Platform"/>
            <consortium name="The Broad Institute Genome Sequencing Center for Infectious Disease"/>
            <person name="Wu L."/>
            <person name="Ma J."/>
        </authorList>
    </citation>
    <scope>NUCLEOTIDE SEQUENCE [LARGE SCALE GENOMIC DNA]</scope>
    <source>
        <strain evidence="4">CCUG 49452</strain>
    </source>
</reference>
<evidence type="ECO:0000313" key="3">
    <source>
        <dbReference type="EMBL" id="MFC4788148.1"/>
    </source>
</evidence>
<keyword evidence="1" id="KW-0472">Membrane</keyword>
<name>A0ABV9QAQ2_9BURK</name>
<keyword evidence="2" id="KW-0732">Signal</keyword>
<keyword evidence="1" id="KW-0812">Transmembrane</keyword>
<evidence type="ECO:0000256" key="1">
    <source>
        <dbReference type="SAM" id="Phobius"/>
    </source>
</evidence>
<accession>A0ABV9QAQ2</accession>
<evidence type="ECO:0000256" key="2">
    <source>
        <dbReference type="SAM" id="SignalP"/>
    </source>
</evidence>
<keyword evidence="1" id="KW-1133">Transmembrane helix</keyword>